<keyword evidence="6 7" id="KW-0472">Membrane</keyword>
<keyword evidence="5 7" id="KW-1133">Transmembrane helix</keyword>
<evidence type="ECO:0000256" key="4">
    <source>
        <dbReference type="ARBA" id="ARBA00022840"/>
    </source>
</evidence>
<dbReference type="SMART" id="SM00382">
    <property type="entry name" value="AAA"/>
    <property type="match status" value="1"/>
</dbReference>
<dbReference type="Gene3D" id="1.20.1560.10">
    <property type="entry name" value="ABC transporter type 1, transmembrane domain"/>
    <property type="match status" value="1"/>
</dbReference>
<name>A0ABS8CY78_9FIRM</name>
<dbReference type="RefSeq" id="WP_226914940.1">
    <property type="nucleotide sequence ID" value="NZ_BAABXU010000001.1"/>
</dbReference>
<evidence type="ECO:0000256" key="2">
    <source>
        <dbReference type="ARBA" id="ARBA00022692"/>
    </source>
</evidence>
<feature type="transmembrane region" description="Helical" evidence="7">
    <location>
        <begin position="63"/>
        <end position="88"/>
    </location>
</feature>
<evidence type="ECO:0000313" key="10">
    <source>
        <dbReference type="EMBL" id="MCB5446147.1"/>
    </source>
</evidence>
<comment type="caution">
    <text evidence="10">The sequence shown here is derived from an EMBL/GenBank/DDBJ whole genome shotgun (WGS) entry which is preliminary data.</text>
</comment>
<feature type="domain" description="ABC transporter" evidence="8">
    <location>
        <begin position="340"/>
        <end position="574"/>
    </location>
</feature>
<dbReference type="Gene3D" id="3.40.50.300">
    <property type="entry name" value="P-loop containing nucleotide triphosphate hydrolases"/>
    <property type="match status" value="1"/>
</dbReference>
<evidence type="ECO:0000259" key="8">
    <source>
        <dbReference type="PROSITE" id="PS50893"/>
    </source>
</evidence>
<reference evidence="10 11" key="1">
    <citation type="submission" date="2021-10" db="EMBL/GenBank/DDBJ databases">
        <title>Collection of gut derived symbiotic bacterial strains cultured from healthy donors.</title>
        <authorList>
            <person name="Lin H."/>
            <person name="Littmann E."/>
            <person name="Claire K."/>
            <person name="Pamer E."/>
        </authorList>
    </citation>
    <scope>NUCLEOTIDE SEQUENCE [LARGE SCALE GENOMIC DNA]</scope>
    <source>
        <strain evidence="10 11">MSK.17.68</strain>
    </source>
</reference>
<evidence type="ECO:0000256" key="7">
    <source>
        <dbReference type="SAM" id="Phobius"/>
    </source>
</evidence>
<dbReference type="InterPro" id="IPR027417">
    <property type="entry name" value="P-loop_NTPase"/>
</dbReference>
<keyword evidence="4 10" id="KW-0067">ATP-binding</keyword>
<evidence type="ECO:0000256" key="5">
    <source>
        <dbReference type="ARBA" id="ARBA00022989"/>
    </source>
</evidence>
<evidence type="ECO:0000256" key="1">
    <source>
        <dbReference type="ARBA" id="ARBA00004651"/>
    </source>
</evidence>
<feature type="transmembrane region" description="Helical" evidence="7">
    <location>
        <begin position="20"/>
        <end position="43"/>
    </location>
</feature>
<keyword evidence="3" id="KW-0547">Nucleotide-binding</keyword>
<accession>A0ABS8CY78</accession>
<proteinExistence type="predicted"/>
<dbReference type="InterPro" id="IPR036640">
    <property type="entry name" value="ABC1_TM_sf"/>
</dbReference>
<evidence type="ECO:0000256" key="6">
    <source>
        <dbReference type="ARBA" id="ARBA00023136"/>
    </source>
</evidence>
<dbReference type="InterPro" id="IPR039421">
    <property type="entry name" value="Type_1_exporter"/>
</dbReference>
<dbReference type="PANTHER" id="PTHR24221:SF397">
    <property type="entry name" value="ABC TRANSPORTER, ATP-BINDING TRANSMEMBRANE PROTEIN"/>
    <property type="match status" value="1"/>
</dbReference>
<dbReference type="SUPFAM" id="SSF90123">
    <property type="entry name" value="ABC transporter transmembrane region"/>
    <property type="match status" value="1"/>
</dbReference>
<dbReference type="PROSITE" id="PS50893">
    <property type="entry name" value="ABC_TRANSPORTER_2"/>
    <property type="match status" value="1"/>
</dbReference>
<dbReference type="GO" id="GO:0005524">
    <property type="term" value="F:ATP binding"/>
    <property type="evidence" value="ECO:0007669"/>
    <property type="project" value="UniProtKB-KW"/>
</dbReference>
<keyword evidence="2 7" id="KW-0812">Transmembrane</keyword>
<keyword evidence="11" id="KW-1185">Reference proteome</keyword>
<sequence>MAVLKKLFAYAGNHKYLTMLSLFLSFISAILLLMPFVWIWKVVQVILDVYPNFSLASDAAKYGWYALIFAAGGILVYVMSLLCSHLSAFRIASNMRKEAMHHVMKLPMGYLSKEGSGKIRKIIDESSASTETYLAHQLPDMVQLVTTVVAAVVCLFIFNWKFGVASLIPLALAFVNMSKMMGKDLAISMKEYMDALEGMSNEAVEYIRGIPVVKTFQQTVFSFERFYKSIKNYEKFALGYTDKMHIPMTGFTTFVNSIFIFLIGSMIILVLNGFNVSNLLPDFMFYAIFTPILAVATNKIMFASENTMLAEDALNRIESITNRETVKYPQTSKEIKNYDIKFNNVSFTYPDTDVEVLHNVNLDIKSGTTVAFVGKSGGGKSTLVSLIPRFYDVTKGSIEIGGVDVKNMTEKDLMDKISFVFQDNKLLKKSLYENIKMGFDVDKKDVLDALHKAQCDDIIAKFNTGLDTKIGTEGVYLSGGETQRMTLARAIVKNAPILLLDEATAYADSDNEYLMQKAILELSKNKTTIMIAHRLSTIVNVDCIYVVDDGKIVESGTHKELIANDGLYAEMWSQYRQSVDWKVGEFVCC</sequence>
<dbReference type="InterPro" id="IPR011527">
    <property type="entry name" value="ABC1_TM_dom"/>
</dbReference>
<dbReference type="Pfam" id="PF00664">
    <property type="entry name" value="ABC_membrane"/>
    <property type="match status" value="1"/>
</dbReference>
<evidence type="ECO:0000313" key="11">
    <source>
        <dbReference type="Proteomes" id="UP001299409"/>
    </source>
</evidence>
<gene>
    <name evidence="10" type="ORF">LIP50_08040</name>
</gene>
<dbReference type="Pfam" id="PF00005">
    <property type="entry name" value="ABC_tran"/>
    <property type="match status" value="1"/>
</dbReference>
<feature type="transmembrane region" description="Helical" evidence="7">
    <location>
        <begin position="283"/>
        <end position="302"/>
    </location>
</feature>
<dbReference type="InterPro" id="IPR003593">
    <property type="entry name" value="AAA+_ATPase"/>
</dbReference>
<feature type="domain" description="ABC transmembrane type-1" evidence="9">
    <location>
        <begin position="20"/>
        <end position="273"/>
    </location>
</feature>
<dbReference type="EMBL" id="JAJBMB010000006">
    <property type="protein sequence ID" value="MCB5446147.1"/>
    <property type="molecule type" value="Genomic_DNA"/>
</dbReference>
<dbReference type="Proteomes" id="UP001299409">
    <property type="component" value="Unassembled WGS sequence"/>
</dbReference>
<organism evidence="10 11">
    <name type="scientific">Intestinibacter bartlettii</name>
    <dbReference type="NCBI Taxonomy" id="261299"/>
    <lineage>
        <taxon>Bacteria</taxon>
        <taxon>Bacillati</taxon>
        <taxon>Bacillota</taxon>
        <taxon>Clostridia</taxon>
        <taxon>Peptostreptococcales</taxon>
        <taxon>Peptostreptococcaceae</taxon>
        <taxon>Intestinibacter</taxon>
    </lineage>
</organism>
<dbReference type="SUPFAM" id="SSF52540">
    <property type="entry name" value="P-loop containing nucleoside triphosphate hydrolases"/>
    <property type="match status" value="1"/>
</dbReference>
<comment type="subcellular location">
    <subcellularLocation>
        <location evidence="1">Cell membrane</location>
        <topology evidence="1">Multi-pass membrane protein</topology>
    </subcellularLocation>
</comment>
<evidence type="ECO:0000259" key="9">
    <source>
        <dbReference type="PROSITE" id="PS50929"/>
    </source>
</evidence>
<evidence type="ECO:0000256" key="3">
    <source>
        <dbReference type="ARBA" id="ARBA00022741"/>
    </source>
</evidence>
<dbReference type="PROSITE" id="PS50929">
    <property type="entry name" value="ABC_TM1F"/>
    <property type="match status" value="1"/>
</dbReference>
<feature type="transmembrane region" description="Helical" evidence="7">
    <location>
        <begin position="251"/>
        <end position="271"/>
    </location>
</feature>
<protein>
    <submittedName>
        <fullName evidence="10">ABC transporter ATP-binding protein/permease</fullName>
    </submittedName>
</protein>
<dbReference type="PANTHER" id="PTHR24221">
    <property type="entry name" value="ATP-BINDING CASSETTE SUB-FAMILY B"/>
    <property type="match status" value="1"/>
</dbReference>
<dbReference type="InterPro" id="IPR003439">
    <property type="entry name" value="ABC_transporter-like_ATP-bd"/>
</dbReference>